<evidence type="ECO:0000313" key="4">
    <source>
        <dbReference type="Proteomes" id="UP000059574"/>
    </source>
</evidence>
<dbReference type="PROSITE" id="PS51782">
    <property type="entry name" value="LYSM"/>
    <property type="match status" value="1"/>
</dbReference>
<dbReference type="Pfam" id="PF01476">
    <property type="entry name" value="LysM"/>
    <property type="match status" value="1"/>
</dbReference>
<proteinExistence type="predicted"/>
<evidence type="ECO:0000313" key="3">
    <source>
        <dbReference type="EMBL" id="ALO68586.1"/>
    </source>
</evidence>
<evidence type="ECO:0000259" key="2">
    <source>
        <dbReference type="PROSITE" id="PS51782"/>
    </source>
</evidence>
<dbReference type="AlphaFoldDB" id="A0A0S2M4D2"/>
<dbReference type="EMBL" id="CP013200">
    <property type="protein sequence ID" value="ALO68586.1"/>
    <property type="molecule type" value="Genomic_DNA"/>
</dbReference>
<feature type="chain" id="PRO_5006602344" description="LysM domain-containing protein" evidence="1">
    <location>
        <begin position="40"/>
        <end position="106"/>
    </location>
</feature>
<name>A0A0S2M4D2_9MICC</name>
<evidence type="ECO:0000256" key="1">
    <source>
        <dbReference type="SAM" id="SignalP"/>
    </source>
</evidence>
<feature type="domain" description="LysM" evidence="2">
    <location>
        <begin position="53"/>
        <end position="102"/>
    </location>
</feature>
<dbReference type="InterPro" id="IPR018392">
    <property type="entry name" value="LysM"/>
</dbReference>
<keyword evidence="1" id="KW-0732">Signal</keyword>
<accession>A0A0S2M4D2</accession>
<reference evidence="3 4" key="2">
    <citation type="journal article" date="2016" name="J. Biotechnol.">
        <title>Complete genome sequence of Arthrobacter alpinus ERGS4:06, a yellow pigmented bacterium tolerant to cold and radiations isolated from Sikkim Himalaya.</title>
        <authorList>
            <person name="Kumar R."/>
            <person name="Singh D."/>
            <person name="Swarnkar M.K."/>
            <person name="Singh A.K."/>
            <person name="Kumar S."/>
        </authorList>
    </citation>
    <scope>NUCLEOTIDE SEQUENCE [LARGE SCALE GENOMIC DNA]</scope>
    <source>
        <strain evidence="3 4">ERGS4:06</strain>
    </source>
</reference>
<dbReference type="Gene3D" id="3.10.350.10">
    <property type="entry name" value="LysM domain"/>
    <property type="match status" value="1"/>
</dbReference>
<organism evidence="3 4">
    <name type="scientific">Arthrobacter alpinus</name>
    <dbReference type="NCBI Taxonomy" id="656366"/>
    <lineage>
        <taxon>Bacteria</taxon>
        <taxon>Bacillati</taxon>
        <taxon>Actinomycetota</taxon>
        <taxon>Actinomycetes</taxon>
        <taxon>Micrococcales</taxon>
        <taxon>Micrococcaceae</taxon>
        <taxon>Arthrobacter</taxon>
    </lineage>
</organism>
<dbReference type="CDD" id="cd00118">
    <property type="entry name" value="LysM"/>
    <property type="match status" value="1"/>
</dbReference>
<feature type="signal peptide" evidence="1">
    <location>
        <begin position="1"/>
        <end position="39"/>
    </location>
</feature>
<gene>
    <name evidence="3" type="ORF">AS189_14985</name>
</gene>
<reference evidence="4" key="1">
    <citation type="submission" date="2015-11" db="EMBL/GenBank/DDBJ databases">
        <authorList>
            <person name="Kumar R."/>
            <person name="Singh D."/>
            <person name="Swarnkar M.K."/>
            <person name="Singh A.K."/>
            <person name="Kumar S."/>
        </authorList>
    </citation>
    <scope>NUCLEOTIDE SEQUENCE [LARGE SCALE GENOMIC DNA]</scope>
    <source>
        <strain evidence="4">ERGS4:06</strain>
    </source>
</reference>
<dbReference type="SUPFAM" id="SSF54106">
    <property type="entry name" value="LysM domain"/>
    <property type="match status" value="1"/>
</dbReference>
<dbReference type="Proteomes" id="UP000059574">
    <property type="component" value="Chromosome"/>
</dbReference>
<protein>
    <recommendedName>
        <fullName evidence="2">LysM domain-containing protein</fullName>
    </recommendedName>
</protein>
<dbReference type="InterPro" id="IPR036779">
    <property type="entry name" value="LysM_dom_sf"/>
</dbReference>
<sequence length="106" mass="11170">MTRRCRLLFFGIPAMVAAALVLFLALAVLTGSLASPAHASAEQQAVSMADYAVAVTVLQGDSLWSIAAAADPTRDVRHVVREIIALNDLGTGVLQAGQRLYVPIPK</sequence>
<dbReference type="SMART" id="SM00257">
    <property type="entry name" value="LysM"/>
    <property type="match status" value="1"/>
</dbReference>